<protein>
    <submittedName>
        <fullName evidence="2">Uncharacterized protein</fullName>
    </submittedName>
</protein>
<keyword evidence="1" id="KW-1133">Transmembrane helix</keyword>
<sequence>MKLRDDLERLKKIRSRLLYPSLLVATITSPWLVNIAVCSMSLV</sequence>
<feature type="transmembrane region" description="Helical" evidence="1">
    <location>
        <begin position="21"/>
        <end position="42"/>
    </location>
</feature>
<accession>A0A0A9EQ74</accession>
<proteinExistence type="predicted"/>
<keyword evidence="1" id="KW-0472">Membrane</keyword>
<reference evidence="2" key="2">
    <citation type="journal article" date="2015" name="Data Brief">
        <title>Shoot transcriptome of the giant reed, Arundo donax.</title>
        <authorList>
            <person name="Barrero R.A."/>
            <person name="Guerrero F.D."/>
            <person name="Moolhuijzen P."/>
            <person name="Goolsby J.A."/>
            <person name="Tidwell J."/>
            <person name="Bellgard S.E."/>
            <person name="Bellgard M.I."/>
        </authorList>
    </citation>
    <scope>NUCLEOTIDE SEQUENCE</scope>
    <source>
        <tissue evidence="2">Shoot tissue taken approximately 20 cm above the soil surface</tissue>
    </source>
</reference>
<evidence type="ECO:0000256" key="1">
    <source>
        <dbReference type="SAM" id="Phobius"/>
    </source>
</evidence>
<name>A0A0A9EQ74_ARUDO</name>
<dbReference type="AlphaFoldDB" id="A0A0A9EQ74"/>
<reference evidence="2" key="1">
    <citation type="submission" date="2014-09" db="EMBL/GenBank/DDBJ databases">
        <authorList>
            <person name="Magalhaes I.L.F."/>
            <person name="Oliveira U."/>
            <person name="Santos F.R."/>
            <person name="Vidigal T.H.D.A."/>
            <person name="Brescovit A.D."/>
            <person name="Santos A.J."/>
        </authorList>
    </citation>
    <scope>NUCLEOTIDE SEQUENCE</scope>
    <source>
        <tissue evidence="2">Shoot tissue taken approximately 20 cm above the soil surface</tissue>
    </source>
</reference>
<dbReference type="EMBL" id="GBRH01195639">
    <property type="protein sequence ID" value="JAE02257.1"/>
    <property type="molecule type" value="Transcribed_RNA"/>
</dbReference>
<evidence type="ECO:0000313" key="2">
    <source>
        <dbReference type="EMBL" id="JAE02257.1"/>
    </source>
</evidence>
<keyword evidence="1" id="KW-0812">Transmembrane</keyword>
<organism evidence="2">
    <name type="scientific">Arundo donax</name>
    <name type="common">Giant reed</name>
    <name type="synonym">Donax arundinaceus</name>
    <dbReference type="NCBI Taxonomy" id="35708"/>
    <lineage>
        <taxon>Eukaryota</taxon>
        <taxon>Viridiplantae</taxon>
        <taxon>Streptophyta</taxon>
        <taxon>Embryophyta</taxon>
        <taxon>Tracheophyta</taxon>
        <taxon>Spermatophyta</taxon>
        <taxon>Magnoliopsida</taxon>
        <taxon>Liliopsida</taxon>
        <taxon>Poales</taxon>
        <taxon>Poaceae</taxon>
        <taxon>PACMAD clade</taxon>
        <taxon>Arundinoideae</taxon>
        <taxon>Arundineae</taxon>
        <taxon>Arundo</taxon>
    </lineage>
</organism>